<gene>
    <name evidence="2" type="ORF">KR093_001021</name>
</gene>
<keyword evidence="1" id="KW-0812">Transmembrane</keyword>
<evidence type="ECO:0000313" key="2">
    <source>
        <dbReference type="EMBL" id="KAH8384559.1"/>
    </source>
</evidence>
<evidence type="ECO:0000313" key="3">
    <source>
        <dbReference type="Proteomes" id="UP001200034"/>
    </source>
</evidence>
<keyword evidence="1" id="KW-1133">Transmembrane helix</keyword>
<name>A0AAD4PPJ8_9MUSC</name>
<keyword evidence="3" id="KW-1185">Reference proteome</keyword>
<accession>A0AAD4PPJ8</accession>
<keyword evidence="1" id="KW-0472">Membrane</keyword>
<proteinExistence type="predicted"/>
<reference evidence="2" key="1">
    <citation type="journal article" date="2021" name="Mol. Ecol. Resour.">
        <title>Phylogenomic analyses of the genus Drosophila reveals genomic signals of climate adaptation.</title>
        <authorList>
            <person name="Li F."/>
            <person name="Rane R.V."/>
            <person name="Luria V."/>
            <person name="Xiong Z."/>
            <person name="Chen J."/>
            <person name="Li Z."/>
            <person name="Catullo R.A."/>
            <person name="Griffin P.C."/>
            <person name="Schiffer M."/>
            <person name="Pearce S."/>
            <person name="Lee S.F."/>
            <person name="McElroy K."/>
            <person name="Stocker A."/>
            <person name="Shirriffs J."/>
            <person name="Cockerell F."/>
            <person name="Coppin C."/>
            <person name="Sgro C.M."/>
            <person name="Karger A."/>
            <person name="Cain J.W."/>
            <person name="Weber J.A."/>
            <person name="Santpere G."/>
            <person name="Kirschner M.W."/>
            <person name="Hoffmann A.A."/>
            <person name="Oakeshott J.G."/>
            <person name="Zhang G."/>
        </authorList>
    </citation>
    <scope>NUCLEOTIDE SEQUENCE</scope>
    <source>
        <strain evidence="2">BGI-SZ-2011g</strain>
    </source>
</reference>
<evidence type="ECO:0000256" key="1">
    <source>
        <dbReference type="SAM" id="Phobius"/>
    </source>
</evidence>
<feature type="transmembrane region" description="Helical" evidence="1">
    <location>
        <begin position="43"/>
        <end position="65"/>
    </location>
</feature>
<comment type="caution">
    <text evidence="2">The sequence shown here is derived from an EMBL/GenBank/DDBJ whole genome shotgun (WGS) entry which is preliminary data.</text>
</comment>
<protein>
    <submittedName>
        <fullName evidence="2">Uncharacterized protein</fullName>
    </submittedName>
</protein>
<feature type="transmembrane region" description="Helical" evidence="1">
    <location>
        <begin position="72"/>
        <end position="93"/>
    </location>
</feature>
<dbReference type="EMBL" id="JAJJHW010000681">
    <property type="protein sequence ID" value="KAH8384559.1"/>
    <property type="molecule type" value="Genomic_DNA"/>
</dbReference>
<dbReference type="Proteomes" id="UP001200034">
    <property type="component" value="Unassembled WGS sequence"/>
</dbReference>
<organism evidence="2 3">
    <name type="scientific">Drosophila rubida</name>
    <dbReference type="NCBI Taxonomy" id="30044"/>
    <lineage>
        <taxon>Eukaryota</taxon>
        <taxon>Metazoa</taxon>
        <taxon>Ecdysozoa</taxon>
        <taxon>Arthropoda</taxon>
        <taxon>Hexapoda</taxon>
        <taxon>Insecta</taxon>
        <taxon>Pterygota</taxon>
        <taxon>Neoptera</taxon>
        <taxon>Endopterygota</taxon>
        <taxon>Diptera</taxon>
        <taxon>Brachycera</taxon>
        <taxon>Muscomorpha</taxon>
        <taxon>Ephydroidea</taxon>
        <taxon>Drosophilidae</taxon>
        <taxon>Drosophila</taxon>
    </lineage>
</organism>
<sequence>MVLLRSGFCCFKLKVACLFIAVADVIICTVAAILFDNCFFDEIVWSVIALVQLGTSILLVVALGFDSYRCCAPYLIGTFGRLCWTAVPLLVQLYNLQNYVILAMGLFIFAIDSYFWLHVYSMYLIFGGEALIWT</sequence>
<feature type="transmembrane region" description="Helical" evidence="1">
    <location>
        <begin position="99"/>
        <end position="117"/>
    </location>
</feature>
<dbReference type="AlphaFoldDB" id="A0AAD4PPJ8"/>
<feature type="transmembrane region" description="Helical" evidence="1">
    <location>
        <begin position="15"/>
        <end position="37"/>
    </location>
</feature>